<reference evidence="2 3" key="2">
    <citation type="submission" date="2018-02" db="EMBL/GenBank/DDBJ databases">
        <authorList>
            <person name="Cohen D.B."/>
            <person name="Kent A.D."/>
        </authorList>
    </citation>
    <scope>NUCLEOTIDE SEQUENCE [LARGE SCALE GENOMIC DNA]</scope>
    <source>
        <strain evidence="2 3">CECT 9216</strain>
    </source>
</reference>
<dbReference type="Proteomes" id="UP000237923">
    <property type="component" value="Unassembled WGS sequence"/>
</dbReference>
<evidence type="ECO:0000313" key="2">
    <source>
        <dbReference type="EMBL" id="SPE06154.1"/>
    </source>
</evidence>
<dbReference type="Proteomes" id="UP000239237">
    <property type="component" value="Unassembled WGS sequence"/>
</dbReference>
<evidence type="ECO:0000313" key="3">
    <source>
        <dbReference type="Proteomes" id="UP000237923"/>
    </source>
</evidence>
<dbReference type="AlphaFoldDB" id="A0A2N9K6C8"/>
<reference evidence="1 4" key="1">
    <citation type="submission" date="2018-02" db="EMBL/GenBank/DDBJ databases">
        <authorList>
            <person name="Rodrigo-Torres L."/>
            <person name="Arahal R. D."/>
            <person name="Lucena T."/>
        </authorList>
    </citation>
    <scope>NUCLEOTIDE SEQUENCE [LARGE SCALE GENOMIC DNA]</scope>
    <source>
        <strain evidence="1 4">CECT 8486</strain>
    </source>
</reference>
<gene>
    <name evidence="1" type="ORF">LES8486_01676</name>
    <name evidence="2" type="ORF">LES9216_00041</name>
</gene>
<dbReference type="EMBL" id="OKQU01000001">
    <property type="protein sequence ID" value="SPE06154.1"/>
    <property type="molecule type" value="Genomic_DNA"/>
</dbReference>
<proteinExistence type="predicted"/>
<organism evidence="2 3">
    <name type="scientific">Leuconostoc suionicum</name>
    <dbReference type="NCBI Taxonomy" id="1511761"/>
    <lineage>
        <taxon>Bacteria</taxon>
        <taxon>Bacillati</taxon>
        <taxon>Bacillota</taxon>
        <taxon>Bacilli</taxon>
        <taxon>Lactobacillales</taxon>
        <taxon>Lactobacillaceae</taxon>
        <taxon>Leuconostoc</taxon>
    </lineage>
</organism>
<keyword evidence="4" id="KW-1185">Reference proteome</keyword>
<dbReference type="RefSeq" id="WP_105299820.1">
    <property type="nucleotide sequence ID" value="NZ_OKQR01000004.1"/>
</dbReference>
<sequence>MTEQTVLEKYKGGLSLFKGFKTVELLLDEKNTNKDELYFLGYDANMYPLPDFSTFPLNYQSVIKLAVKSRLTDWKGAVYIDGTKVLGND</sequence>
<evidence type="ECO:0000313" key="4">
    <source>
        <dbReference type="Proteomes" id="UP000239237"/>
    </source>
</evidence>
<dbReference type="EMBL" id="OKQR01000004">
    <property type="protein sequence ID" value="SPD94492.1"/>
    <property type="molecule type" value="Genomic_DNA"/>
</dbReference>
<name>A0A2N9K6C8_9LACO</name>
<evidence type="ECO:0000313" key="1">
    <source>
        <dbReference type="EMBL" id="SPD94492.1"/>
    </source>
</evidence>
<protein>
    <submittedName>
        <fullName evidence="2">Uncharacterized protein</fullName>
    </submittedName>
</protein>
<accession>A0A2N9K6C8</accession>